<protein>
    <submittedName>
        <fullName evidence="6">SRCRM protein</fullName>
    </submittedName>
</protein>
<evidence type="ECO:0000256" key="2">
    <source>
        <dbReference type="ARBA" id="ARBA00022737"/>
    </source>
</evidence>
<keyword evidence="1" id="KW-0732">Signal</keyword>
<feature type="non-terminal residue" evidence="6">
    <location>
        <position position="69"/>
    </location>
</feature>
<dbReference type="GO" id="GO:0016020">
    <property type="term" value="C:membrane"/>
    <property type="evidence" value="ECO:0007669"/>
    <property type="project" value="InterPro"/>
</dbReference>
<feature type="domain" description="SRCR" evidence="5">
    <location>
        <begin position="1"/>
        <end position="69"/>
    </location>
</feature>
<sequence>GAWARVSAGLWDTRSASVVCRQLGCGVPEKVYTMPGSGGAGLRGLWCDGTEEKLAQCNVSGPAPVPSGS</sequence>
<evidence type="ECO:0000313" key="7">
    <source>
        <dbReference type="Proteomes" id="UP000541249"/>
    </source>
</evidence>
<reference evidence="6 7" key="1">
    <citation type="submission" date="2019-09" db="EMBL/GenBank/DDBJ databases">
        <title>Bird 10,000 Genomes (B10K) Project - Family phase.</title>
        <authorList>
            <person name="Zhang G."/>
        </authorList>
    </citation>
    <scope>NUCLEOTIDE SEQUENCE [LARGE SCALE GENOMIC DNA]</scope>
    <source>
        <strain evidence="6">B10K-DU-002-51</strain>
        <tissue evidence="6">Muscle</tissue>
    </source>
</reference>
<dbReference type="AlphaFoldDB" id="A0A7L4DL39"/>
<keyword evidence="2" id="KW-0677">Repeat</keyword>
<evidence type="ECO:0000256" key="3">
    <source>
        <dbReference type="ARBA" id="ARBA00023157"/>
    </source>
</evidence>
<feature type="disulfide bond" evidence="4">
    <location>
        <begin position="47"/>
        <end position="57"/>
    </location>
</feature>
<evidence type="ECO:0000259" key="5">
    <source>
        <dbReference type="PROSITE" id="PS50287"/>
    </source>
</evidence>
<gene>
    <name evidence="6" type="primary">Srcrm_1</name>
    <name evidence="6" type="ORF">EURGUL_R15163</name>
</gene>
<dbReference type="PROSITE" id="PS50287">
    <property type="entry name" value="SRCR_2"/>
    <property type="match status" value="1"/>
</dbReference>
<dbReference type="PRINTS" id="PR00258">
    <property type="entry name" value="SPERACTRCPTR"/>
</dbReference>
<name>A0A7L4DL39_9AVES</name>
<evidence type="ECO:0000313" key="6">
    <source>
        <dbReference type="EMBL" id="NXW63034.1"/>
    </source>
</evidence>
<dbReference type="InterPro" id="IPR036772">
    <property type="entry name" value="SRCR-like_dom_sf"/>
</dbReference>
<dbReference type="EMBL" id="VZZY01019079">
    <property type="protein sequence ID" value="NXW63034.1"/>
    <property type="molecule type" value="Genomic_DNA"/>
</dbReference>
<feature type="non-terminal residue" evidence="6">
    <location>
        <position position="1"/>
    </location>
</feature>
<dbReference type="InterPro" id="IPR001190">
    <property type="entry name" value="SRCR"/>
</dbReference>
<dbReference type="PANTHER" id="PTHR19331">
    <property type="entry name" value="SCAVENGER RECEPTOR DOMAIN-CONTAINING"/>
    <property type="match status" value="1"/>
</dbReference>
<keyword evidence="7" id="KW-1185">Reference proteome</keyword>
<dbReference type="SMART" id="SM00202">
    <property type="entry name" value="SR"/>
    <property type="match status" value="1"/>
</dbReference>
<comment type="caution">
    <text evidence="6">The sequence shown here is derived from an EMBL/GenBank/DDBJ whole genome shotgun (WGS) entry which is preliminary data.</text>
</comment>
<dbReference type="SUPFAM" id="SSF56487">
    <property type="entry name" value="SRCR-like"/>
    <property type="match status" value="1"/>
</dbReference>
<comment type="caution">
    <text evidence="4">Lacks conserved residue(s) required for the propagation of feature annotation.</text>
</comment>
<dbReference type="Proteomes" id="UP000541249">
    <property type="component" value="Unassembled WGS sequence"/>
</dbReference>
<evidence type="ECO:0000256" key="1">
    <source>
        <dbReference type="ARBA" id="ARBA00022729"/>
    </source>
</evidence>
<dbReference type="OrthoDB" id="9119369at2759"/>
<accession>A0A7L4DL39</accession>
<proteinExistence type="predicted"/>
<keyword evidence="3 4" id="KW-1015">Disulfide bond</keyword>
<dbReference type="Pfam" id="PF00530">
    <property type="entry name" value="SRCR"/>
    <property type="match status" value="1"/>
</dbReference>
<dbReference type="Gene3D" id="3.10.250.10">
    <property type="entry name" value="SRCR-like domain"/>
    <property type="match status" value="1"/>
</dbReference>
<evidence type="ECO:0000256" key="4">
    <source>
        <dbReference type="PROSITE-ProRule" id="PRU00196"/>
    </source>
</evidence>
<organism evidence="6 7">
    <name type="scientific">Eurystomus gularis</name>
    <dbReference type="NCBI Taxonomy" id="325343"/>
    <lineage>
        <taxon>Eukaryota</taxon>
        <taxon>Metazoa</taxon>
        <taxon>Chordata</taxon>
        <taxon>Craniata</taxon>
        <taxon>Vertebrata</taxon>
        <taxon>Euteleostomi</taxon>
        <taxon>Archelosauria</taxon>
        <taxon>Archosauria</taxon>
        <taxon>Dinosauria</taxon>
        <taxon>Saurischia</taxon>
        <taxon>Theropoda</taxon>
        <taxon>Coelurosauria</taxon>
        <taxon>Aves</taxon>
        <taxon>Neognathae</taxon>
        <taxon>Neoaves</taxon>
        <taxon>Telluraves</taxon>
        <taxon>Coraciimorphae</taxon>
        <taxon>Coraciiformes</taxon>
        <taxon>Coraciidae</taxon>
        <taxon>Eurystomus</taxon>
    </lineage>
</organism>